<protein>
    <submittedName>
        <fullName evidence="2">Uncharacterized protein</fullName>
    </submittedName>
</protein>
<dbReference type="Proteomes" id="UP000199334">
    <property type="component" value="Unassembled WGS sequence"/>
</dbReference>
<dbReference type="RefSeq" id="WP_093856498.1">
    <property type="nucleotide sequence ID" value="NZ_BJVZ01000016.1"/>
</dbReference>
<feature type="transmembrane region" description="Helical" evidence="1">
    <location>
        <begin position="35"/>
        <end position="54"/>
    </location>
</feature>
<keyword evidence="1" id="KW-0812">Transmembrane</keyword>
<organism evidence="2 3">
    <name type="scientific">Tenuibacillus multivorans</name>
    <dbReference type="NCBI Taxonomy" id="237069"/>
    <lineage>
        <taxon>Bacteria</taxon>
        <taxon>Bacillati</taxon>
        <taxon>Bacillota</taxon>
        <taxon>Bacilli</taxon>
        <taxon>Bacillales</taxon>
        <taxon>Bacillaceae</taxon>
        <taxon>Tenuibacillus</taxon>
    </lineage>
</organism>
<evidence type="ECO:0000313" key="3">
    <source>
        <dbReference type="Proteomes" id="UP000199334"/>
    </source>
</evidence>
<proteinExistence type="predicted"/>
<dbReference type="EMBL" id="FNIG01000004">
    <property type="protein sequence ID" value="SDN35931.1"/>
    <property type="molecule type" value="Genomic_DNA"/>
</dbReference>
<dbReference type="AlphaFoldDB" id="A0A1H0ARC0"/>
<sequence>MPFLKSMIHIVAWSNVGLVLYGLIFTMSYETYFNISSKLTIGCILVYLLIGIFIDYHKSKDSGTGFGLFRYMFKKDKS</sequence>
<dbReference type="OrthoDB" id="9939448at2"/>
<accession>A0A1H0ARC0</accession>
<evidence type="ECO:0000256" key="1">
    <source>
        <dbReference type="SAM" id="Phobius"/>
    </source>
</evidence>
<keyword evidence="1" id="KW-1133">Transmembrane helix</keyword>
<evidence type="ECO:0000313" key="2">
    <source>
        <dbReference type="EMBL" id="SDN35931.1"/>
    </source>
</evidence>
<gene>
    <name evidence="2" type="ORF">SAMN05216498_2039</name>
</gene>
<reference evidence="2 3" key="1">
    <citation type="submission" date="2016-10" db="EMBL/GenBank/DDBJ databases">
        <authorList>
            <person name="de Groot N.N."/>
        </authorList>
    </citation>
    <scope>NUCLEOTIDE SEQUENCE [LARGE SCALE GENOMIC DNA]</scope>
    <source>
        <strain evidence="2 3">CGMCC 1.3442</strain>
    </source>
</reference>
<keyword evidence="1" id="KW-0472">Membrane</keyword>
<feature type="transmembrane region" description="Helical" evidence="1">
    <location>
        <begin position="7"/>
        <end position="29"/>
    </location>
</feature>
<keyword evidence="3" id="KW-1185">Reference proteome</keyword>
<dbReference type="STRING" id="237069.SAMN05216498_2039"/>
<name>A0A1H0ARC0_9BACI</name>